<dbReference type="Proteomes" id="UP000471751">
    <property type="component" value="Unassembled WGS sequence"/>
</dbReference>
<keyword evidence="3" id="KW-1185">Reference proteome</keyword>
<keyword evidence="2" id="KW-0808">Transferase</keyword>
<dbReference type="Gene3D" id="3.40.50.2000">
    <property type="entry name" value="Glycogen Phosphorylase B"/>
    <property type="match status" value="1"/>
</dbReference>
<protein>
    <submittedName>
        <fullName evidence="2">Glycosyltransferase</fullName>
    </submittedName>
</protein>
<sequence length="189" mass="21017">QPSEGPLFAVGFAAVYQKGLDLTLGVAEYIVQQGGQIAIIGRGEPEEEQAMRDLALRFPGRIGVRIGFNETDARRMFAGSDFLLMPSRYEPCGLSQMYAQRFGSLPVARNTGGLADTIENGVTGFLFNESTVESYREALSRAFYIYAKKDLLHAMRCRAMTQPFNWCQAVEPYARLYEALVERATQGHS</sequence>
<dbReference type="Pfam" id="PF00534">
    <property type="entry name" value="Glycos_transf_1"/>
    <property type="match status" value="1"/>
</dbReference>
<dbReference type="SUPFAM" id="SSF53756">
    <property type="entry name" value="UDP-Glycosyltransferase/glycogen phosphorylase"/>
    <property type="match status" value="1"/>
</dbReference>
<reference evidence="2 3" key="1">
    <citation type="submission" date="2020-02" db="EMBL/GenBank/DDBJ databases">
        <title>Broccoli isolated Pseudomonas sp.</title>
        <authorList>
            <person name="Fujikawa T."/>
            <person name="Sawada H."/>
        </authorList>
    </citation>
    <scope>NUCLEOTIDE SEQUENCE [LARGE SCALE GENOMIC DNA]</scope>
    <source>
        <strain evidence="2 3">JCM 32154</strain>
    </source>
</reference>
<dbReference type="GO" id="GO:0016757">
    <property type="term" value="F:glycosyltransferase activity"/>
    <property type="evidence" value="ECO:0007669"/>
    <property type="project" value="InterPro"/>
</dbReference>
<dbReference type="PANTHER" id="PTHR45825">
    <property type="entry name" value="GRANULE-BOUND STARCH SYNTHASE 1, CHLOROPLASTIC/AMYLOPLASTIC"/>
    <property type="match status" value="1"/>
</dbReference>
<dbReference type="PANTHER" id="PTHR45825:SF8">
    <property type="entry name" value="GLYCOGEN SYNTHASE"/>
    <property type="match status" value="1"/>
</dbReference>
<evidence type="ECO:0000313" key="3">
    <source>
        <dbReference type="Proteomes" id="UP000471751"/>
    </source>
</evidence>
<comment type="caution">
    <text evidence="2">The sequence shown here is derived from an EMBL/GenBank/DDBJ whole genome shotgun (WGS) entry which is preliminary data.</text>
</comment>
<gene>
    <name evidence="2" type="ORF">G3O07_19930</name>
</gene>
<feature type="domain" description="Glycosyl transferase family 1" evidence="1">
    <location>
        <begin position="14"/>
        <end position="142"/>
    </location>
</feature>
<dbReference type="AlphaFoldDB" id="A0A6I5RW04"/>
<evidence type="ECO:0000259" key="1">
    <source>
        <dbReference type="Pfam" id="PF00534"/>
    </source>
</evidence>
<evidence type="ECO:0000313" key="2">
    <source>
        <dbReference type="EMBL" id="NES11508.1"/>
    </source>
</evidence>
<dbReference type="EMBL" id="JAAHBT010000263">
    <property type="protein sequence ID" value="NES11508.1"/>
    <property type="molecule type" value="Genomic_DNA"/>
</dbReference>
<organism evidence="2 3">
    <name type="scientific">Pseudomonas laurentiana</name>
    <dbReference type="NCBI Taxonomy" id="2364649"/>
    <lineage>
        <taxon>Bacteria</taxon>
        <taxon>Pseudomonadati</taxon>
        <taxon>Pseudomonadota</taxon>
        <taxon>Gammaproteobacteria</taxon>
        <taxon>Pseudomonadales</taxon>
        <taxon>Pseudomonadaceae</taxon>
        <taxon>Pseudomonas</taxon>
    </lineage>
</organism>
<accession>A0A6I5RW04</accession>
<feature type="non-terminal residue" evidence="2">
    <location>
        <position position="1"/>
    </location>
</feature>
<proteinExistence type="predicted"/>
<dbReference type="InterPro" id="IPR001296">
    <property type="entry name" value="Glyco_trans_1"/>
</dbReference>
<name>A0A6I5RW04_9PSED</name>